<evidence type="ECO:0000256" key="1">
    <source>
        <dbReference type="SAM" id="MobiDB-lite"/>
    </source>
</evidence>
<feature type="region of interest" description="Disordered" evidence="1">
    <location>
        <begin position="1472"/>
        <end position="1505"/>
    </location>
</feature>
<feature type="region of interest" description="Disordered" evidence="1">
    <location>
        <begin position="1521"/>
        <end position="1544"/>
    </location>
</feature>
<evidence type="ECO:0000313" key="3">
    <source>
        <dbReference type="EMBL" id="PWI74596.1"/>
    </source>
</evidence>
<feature type="compositionally biased region" description="Pro residues" evidence="1">
    <location>
        <begin position="172"/>
        <end position="188"/>
    </location>
</feature>
<dbReference type="SUPFAM" id="SSF52047">
    <property type="entry name" value="RNI-like"/>
    <property type="match status" value="1"/>
</dbReference>
<proteinExistence type="predicted"/>
<feature type="region of interest" description="Disordered" evidence="1">
    <location>
        <begin position="166"/>
        <end position="190"/>
    </location>
</feature>
<name>A0A2U3EJA1_PURLI</name>
<feature type="compositionally biased region" description="Acidic residues" evidence="1">
    <location>
        <begin position="1598"/>
        <end position="1613"/>
    </location>
</feature>
<gene>
    <name evidence="3" type="ORF">PCL_07910</name>
</gene>
<feature type="region of interest" description="Disordered" evidence="1">
    <location>
        <begin position="1593"/>
        <end position="1613"/>
    </location>
</feature>
<dbReference type="InterPro" id="IPR057334">
    <property type="entry name" value="PH_2nd_LRR"/>
</dbReference>
<dbReference type="Gene3D" id="3.80.10.10">
    <property type="entry name" value="Ribonuclease Inhibitor"/>
    <property type="match status" value="1"/>
</dbReference>
<dbReference type="GO" id="GO:0005886">
    <property type="term" value="C:plasma membrane"/>
    <property type="evidence" value="ECO:0007669"/>
    <property type="project" value="TreeGrafter"/>
</dbReference>
<feature type="region of interest" description="Disordered" evidence="1">
    <location>
        <begin position="233"/>
        <end position="265"/>
    </location>
</feature>
<evidence type="ECO:0000259" key="2">
    <source>
        <dbReference type="Pfam" id="PF25353"/>
    </source>
</evidence>
<protein>
    <submittedName>
        <fullName evidence="3">Leucine rich repeat protein</fullName>
    </submittedName>
</protein>
<feature type="compositionally biased region" description="Low complexity" evidence="1">
    <location>
        <begin position="464"/>
        <end position="476"/>
    </location>
</feature>
<feature type="compositionally biased region" description="Polar residues" evidence="1">
    <location>
        <begin position="233"/>
        <end position="244"/>
    </location>
</feature>
<sequence>MLPCFVHDTALATTAAAGGPAPAGYPGPTRNPCAAMAGPPWEDMAWHGMAWHGLAWLWPGWPPRRRALSGGHEIHGPPDAGCCAASGGTYVNVRGCDVALCLELGAPRPSFLYNTYFHCALVVPAIAAPALAALLPARTPAWVEGVSSDRRHAAKELHCTALHRTHSLHTPPTSPPSQPPPPPPPRPPNAAAAARLAAATGVICNTKNRSKTAYVRHFLSSCAPAAAHDFPRRSTTAAANTKAQQHSERASHLAHQKLPSGQNPKPSLAQLLPLVCLPAARTWRPQLLSLRGQLHLLGGRGGCANRPANSPSLPVVLPSPEARSGTCVVESILSVEKHSPCPAREGRAVPGIGSLRTEQEPRLVQSIPRSGAAIVNPSAAVDIICRARIHTPRGNDLLARRLDSYTMSVEKWKWRSSSGLALGQATSHQYDSEKAIMTEASESKAPRVLTRALRSLSSSSMDSIAANSVRSSSSTRRLQKTPSNSGSMIGRLHRRVSKDSGGHGSPAEAPGSPIEGPQPYSAMEVVHYGPLKADISLLKARAEYLVLSDHCLVKFITVDAARNAFPQLSQTKPHAKDAGSVCTGKTSSADVRLDIPLRSIVAAFNEDSAHHRSGIEVWWFSQWPRLAYCKAHLHFALPKERDDWLAAIHRACRVRLRKNPAGTLIPENLKTRVNHIVRSVEGIDGEHQNLVFPVARRVFGQTQRASSADETHDHNDSSSFYFIIGPCMCHLIEVLKADHSTLPGDLRVKAVSYGTVTLTRFKASVASHEQRFIMCFRSPFGRETRLDLASVQYRRIIEALIKADRNLKPMWPQSLQHTIFEVKGLPPPLQLTKGNDLGGLESSLQAYCAAYQVQVPAWKIEWNAPPHPAFRLLPPDGAAYSPLQLLAVFRALRYNSFFKALSFRDVDLSSLAGKNDYSQYGDGVAYRSLSSMTISEDHHEILLQATILEQEIHALTFTSESIRSIDLTNTLGLQTSQRLSRLQYDHEALCKKSSELLKPILMLWRLQMSVCQGISMSGNPISLGDMDELANLLALDYVHIKKLHLAKCALGDAGLSQLWGALGSQAYSLECLDTSDNQGIVRFDIIQRALKKLQRLVSLNIAGNTRIMSDASLFDGETIMKWALQDLNLSGIMLNDATVDVLAAYLGTYNSHGLQLVRLNNCGLTGKQISRLFRSMGQARRLTIHLNGNRLDEGIDDLCSAIANGYGPWSVFLQMIEFASEANYIKLLRALTVNKTIECLSLAGTATPDSASGVACQAVSEFFSKNDTVRFLDISGYDSKLDEGRLGREFSKALSGMRSNTRIEHLRVRSQMLNINIGDLAEAISGNKALHTLDCEGNDFNLSNFRHLIKHLEDSTTIRYFSAFSAQELSRAIRKSVETAGAPTPIMRRSSVMARFRSEKVQPGTGKPLVQQLRDEWDAAVADLERVLQRNQQILLDKEDSDDETVIQLSGRLGEVENAFSEAFGGLARREFESRRAKSSQGSASPQRRHISVSAHPSSTDIVGQSIARPVSTVSSEVAISPTTDGASTGGIPSPPELESPSDKDFSLADVQRALAAFGAYGDARDNNYTYSEAPDADGGLQMKRFRRYWGSTTTRIDEEDGGTGDGAEDESP</sequence>
<feature type="region of interest" description="Disordered" evidence="1">
    <location>
        <begin position="464"/>
        <end position="518"/>
    </location>
</feature>
<reference evidence="3 4" key="1">
    <citation type="journal article" date="2016" name="Front. Microbiol.">
        <title>Genome and transcriptome sequences reveal the specific parasitism of the nematophagous Purpureocillium lilacinum 36-1.</title>
        <authorList>
            <person name="Xie J."/>
            <person name="Li S."/>
            <person name="Mo C."/>
            <person name="Xiao X."/>
            <person name="Peng D."/>
            <person name="Wang G."/>
            <person name="Xiao Y."/>
        </authorList>
    </citation>
    <scope>NUCLEOTIDE SEQUENCE [LARGE SCALE GENOMIC DNA]</scope>
    <source>
        <strain evidence="3 4">36-1</strain>
    </source>
</reference>
<feature type="domain" description="LRR-containing protein second PH" evidence="2">
    <location>
        <begin position="687"/>
        <end position="815"/>
    </location>
</feature>
<dbReference type="PANTHER" id="PTHR24112:SF66">
    <property type="entry name" value="LEUCINE-RICH REPEAT, ISOFORM F"/>
    <property type="match status" value="1"/>
</dbReference>
<dbReference type="Proteomes" id="UP000245956">
    <property type="component" value="Unassembled WGS sequence"/>
</dbReference>
<dbReference type="Pfam" id="PF25353">
    <property type="entry name" value="PH_2nd_LRR"/>
    <property type="match status" value="1"/>
</dbReference>
<dbReference type="EMBL" id="LCWV01000003">
    <property type="protein sequence ID" value="PWI74596.1"/>
    <property type="molecule type" value="Genomic_DNA"/>
</dbReference>
<dbReference type="InterPro" id="IPR032675">
    <property type="entry name" value="LRR_dom_sf"/>
</dbReference>
<dbReference type="InterPro" id="IPR051279">
    <property type="entry name" value="PP1-Reg/Actin-Interact_Protein"/>
</dbReference>
<dbReference type="PANTHER" id="PTHR24112">
    <property type="entry name" value="LEUCINE-RICH REPEAT, ISOFORM F-RELATED"/>
    <property type="match status" value="1"/>
</dbReference>
<dbReference type="GO" id="GO:0034315">
    <property type="term" value="P:regulation of Arp2/3 complex-mediated actin nucleation"/>
    <property type="evidence" value="ECO:0007669"/>
    <property type="project" value="TreeGrafter"/>
</dbReference>
<comment type="caution">
    <text evidence="3">The sequence shown here is derived from an EMBL/GenBank/DDBJ whole genome shotgun (WGS) entry which is preliminary data.</text>
</comment>
<organism evidence="3 4">
    <name type="scientific">Purpureocillium lilacinum</name>
    <name type="common">Paecilomyces lilacinus</name>
    <dbReference type="NCBI Taxonomy" id="33203"/>
    <lineage>
        <taxon>Eukaryota</taxon>
        <taxon>Fungi</taxon>
        <taxon>Dikarya</taxon>
        <taxon>Ascomycota</taxon>
        <taxon>Pezizomycotina</taxon>
        <taxon>Sordariomycetes</taxon>
        <taxon>Hypocreomycetidae</taxon>
        <taxon>Hypocreales</taxon>
        <taxon>Ophiocordycipitaceae</taxon>
        <taxon>Purpureocillium</taxon>
    </lineage>
</organism>
<evidence type="ECO:0000313" key="4">
    <source>
        <dbReference type="Proteomes" id="UP000245956"/>
    </source>
</evidence>
<accession>A0A2U3EJA1</accession>